<name>A0ACD3B9I4_9AGAR</name>
<sequence length="144" mass="16240">MSAIQTLQGRTLAGATSEPIPRPLPSLERLHIICSDFWSTADDIVRLAKTRASDSPSFVGTPLIMCIHYRDAGSQQSLIQSLTKKKVPGVHFRHYRHADWKWAYVGVPMPFEMSPSPFREIRDYEVLGADGEWTPQTGPFYHIA</sequence>
<keyword evidence="2" id="KW-1185">Reference proteome</keyword>
<proteinExistence type="predicted"/>
<reference evidence="1 2" key="1">
    <citation type="journal article" date="2019" name="Nat. Ecol. Evol.">
        <title>Megaphylogeny resolves global patterns of mushroom evolution.</title>
        <authorList>
            <person name="Varga T."/>
            <person name="Krizsan K."/>
            <person name="Foldi C."/>
            <person name="Dima B."/>
            <person name="Sanchez-Garcia M."/>
            <person name="Sanchez-Ramirez S."/>
            <person name="Szollosi G.J."/>
            <person name="Szarkandi J.G."/>
            <person name="Papp V."/>
            <person name="Albert L."/>
            <person name="Andreopoulos W."/>
            <person name="Angelini C."/>
            <person name="Antonin V."/>
            <person name="Barry K.W."/>
            <person name="Bougher N.L."/>
            <person name="Buchanan P."/>
            <person name="Buyck B."/>
            <person name="Bense V."/>
            <person name="Catcheside P."/>
            <person name="Chovatia M."/>
            <person name="Cooper J."/>
            <person name="Damon W."/>
            <person name="Desjardin D."/>
            <person name="Finy P."/>
            <person name="Geml J."/>
            <person name="Haridas S."/>
            <person name="Hughes K."/>
            <person name="Justo A."/>
            <person name="Karasinski D."/>
            <person name="Kautmanova I."/>
            <person name="Kiss B."/>
            <person name="Kocsube S."/>
            <person name="Kotiranta H."/>
            <person name="LaButti K.M."/>
            <person name="Lechner B.E."/>
            <person name="Liimatainen K."/>
            <person name="Lipzen A."/>
            <person name="Lukacs Z."/>
            <person name="Mihaltcheva S."/>
            <person name="Morgado L.N."/>
            <person name="Niskanen T."/>
            <person name="Noordeloos M.E."/>
            <person name="Ohm R.A."/>
            <person name="Ortiz-Santana B."/>
            <person name="Ovrebo C."/>
            <person name="Racz N."/>
            <person name="Riley R."/>
            <person name="Savchenko A."/>
            <person name="Shiryaev A."/>
            <person name="Soop K."/>
            <person name="Spirin V."/>
            <person name="Szebenyi C."/>
            <person name="Tomsovsky M."/>
            <person name="Tulloss R.E."/>
            <person name="Uehling J."/>
            <person name="Grigoriev I.V."/>
            <person name="Vagvolgyi C."/>
            <person name="Papp T."/>
            <person name="Martin F.M."/>
            <person name="Miettinen O."/>
            <person name="Hibbett D.S."/>
            <person name="Nagy L.G."/>
        </authorList>
    </citation>
    <scope>NUCLEOTIDE SEQUENCE [LARGE SCALE GENOMIC DNA]</scope>
    <source>
        <strain evidence="1 2">NL-1719</strain>
    </source>
</reference>
<organism evidence="1 2">
    <name type="scientific">Pluteus cervinus</name>
    <dbReference type="NCBI Taxonomy" id="181527"/>
    <lineage>
        <taxon>Eukaryota</taxon>
        <taxon>Fungi</taxon>
        <taxon>Dikarya</taxon>
        <taxon>Basidiomycota</taxon>
        <taxon>Agaricomycotina</taxon>
        <taxon>Agaricomycetes</taxon>
        <taxon>Agaricomycetidae</taxon>
        <taxon>Agaricales</taxon>
        <taxon>Pluteineae</taxon>
        <taxon>Pluteaceae</taxon>
        <taxon>Pluteus</taxon>
    </lineage>
</organism>
<evidence type="ECO:0000313" key="2">
    <source>
        <dbReference type="Proteomes" id="UP000308600"/>
    </source>
</evidence>
<evidence type="ECO:0000313" key="1">
    <source>
        <dbReference type="EMBL" id="TFK74664.1"/>
    </source>
</evidence>
<dbReference type="EMBL" id="ML208267">
    <property type="protein sequence ID" value="TFK74664.1"/>
    <property type="molecule type" value="Genomic_DNA"/>
</dbReference>
<dbReference type="Proteomes" id="UP000308600">
    <property type="component" value="Unassembled WGS sequence"/>
</dbReference>
<gene>
    <name evidence="1" type="ORF">BDN72DRAFT_833191</name>
</gene>
<accession>A0ACD3B9I4</accession>
<protein>
    <submittedName>
        <fullName evidence="1">Uncharacterized protein</fullName>
    </submittedName>
</protein>